<dbReference type="AlphaFoldDB" id="B9XEA4"/>
<dbReference type="Gene3D" id="3.20.20.80">
    <property type="entry name" value="Glycosidases"/>
    <property type="match status" value="1"/>
</dbReference>
<dbReference type="Proteomes" id="UP000003688">
    <property type="component" value="Unassembled WGS sequence"/>
</dbReference>
<sequence>MFQSFFLAGFECATGYNVHREWFDQIAITQHDKHVDEDYRRLQEAGLFATREGIRWPCVDVRGRYNFDSILPFLEAGWKHGIEIIWDLFHYGYPNDIDIFSEAFPRRFAEYCHATAEFLRHHQEGPFFFTPVNEPSFFAWSAGDVARFAPHCTGRATDLKIALARAGIQGINAIRSVIPQARIVNVDPICNVVAPADRPDLAAQVDHFNHEAVFESLDMLSGRMLPELGGSREHLDIAGINYYWTNQWEFGRDEHPLSDNDARRISLGDLVRRVFNRYGGDLMITETAHVDGMRPAWLSYVADETKALLLEGVPLRGVCLYPILAMPEWHLPGQWTHMGLWDLDYGEPHLPRKIYTPMLKALKNAQKLHRDKLRCELRKSPDVWIFDALVGVPAHF</sequence>
<dbReference type="EMBL" id="ABOX02000007">
    <property type="protein sequence ID" value="EEF61995.1"/>
    <property type="molecule type" value="Genomic_DNA"/>
</dbReference>
<evidence type="ECO:0000313" key="2">
    <source>
        <dbReference type="Proteomes" id="UP000003688"/>
    </source>
</evidence>
<keyword evidence="2" id="KW-1185">Reference proteome</keyword>
<evidence type="ECO:0008006" key="3">
    <source>
        <dbReference type="Google" id="ProtNLM"/>
    </source>
</evidence>
<gene>
    <name evidence="1" type="ORF">Cflav_PD4658</name>
</gene>
<name>B9XEA4_PEDPL</name>
<protein>
    <recommendedName>
        <fullName evidence="3">Glycoside hydrolase family 1</fullName>
    </recommendedName>
</protein>
<comment type="caution">
    <text evidence="1">The sequence shown here is derived from an EMBL/GenBank/DDBJ whole genome shotgun (WGS) entry which is preliminary data.</text>
</comment>
<dbReference type="RefSeq" id="WP_007414152.1">
    <property type="nucleotide sequence ID" value="NZ_ABOX02000007.1"/>
</dbReference>
<accession>B9XEA4</accession>
<dbReference type="OrthoDB" id="9816564at2"/>
<dbReference type="STRING" id="320771.Cflav_PD4658"/>
<evidence type="ECO:0000313" key="1">
    <source>
        <dbReference type="EMBL" id="EEF61995.1"/>
    </source>
</evidence>
<organism evidence="1 2">
    <name type="scientific">Pedosphaera parvula (strain Ellin514)</name>
    <dbReference type="NCBI Taxonomy" id="320771"/>
    <lineage>
        <taxon>Bacteria</taxon>
        <taxon>Pseudomonadati</taxon>
        <taxon>Verrucomicrobiota</taxon>
        <taxon>Pedosphaerae</taxon>
        <taxon>Pedosphaerales</taxon>
        <taxon>Pedosphaeraceae</taxon>
        <taxon>Pedosphaera</taxon>
    </lineage>
</organism>
<dbReference type="SUPFAM" id="SSF51445">
    <property type="entry name" value="(Trans)glycosidases"/>
    <property type="match status" value="1"/>
</dbReference>
<dbReference type="InterPro" id="IPR017853">
    <property type="entry name" value="GH"/>
</dbReference>
<reference evidence="1 2" key="1">
    <citation type="journal article" date="2011" name="J. Bacteriol.">
        <title>Genome sequence of 'Pedosphaera parvula' Ellin514, an aerobic Verrucomicrobial isolate from pasture soil.</title>
        <authorList>
            <person name="Kant R."/>
            <person name="van Passel M.W."/>
            <person name="Sangwan P."/>
            <person name="Palva A."/>
            <person name="Lucas S."/>
            <person name="Copeland A."/>
            <person name="Lapidus A."/>
            <person name="Glavina Del Rio T."/>
            <person name="Dalin E."/>
            <person name="Tice H."/>
            <person name="Bruce D."/>
            <person name="Goodwin L."/>
            <person name="Pitluck S."/>
            <person name="Chertkov O."/>
            <person name="Larimer F.W."/>
            <person name="Land M.L."/>
            <person name="Hauser L."/>
            <person name="Brettin T.S."/>
            <person name="Detter J.C."/>
            <person name="Han S."/>
            <person name="de Vos W.M."/>
            <person name="Janssen P.H."/>
            <person name="Smidt H."/>
        </authorList>
    </citation>
    <scope>NUCLEOTIDE SEQUENCE [LARGE SCALE GENOMIC DNA]</scope>
    <source>
        <strain evidence="1 2">Ellin514</strain>
    </source>
</reference>
<proteinExistence type="predicted"/>